<proteinExistence type="predicted"/>
<protein>
    <recommendedName>
        <fullName evidence="3">DC1 domain-containing protein</fullName>
    </recommendedName>
</protein>
<dbReference type="CDD" id="cd20805">
    <property type="entry name" value="C1_DGK_rpt2"/>
    <property type="match status" value="1"/>
</dbReference>
<evidence type="ECO:0000259" key="3">
    <source>
        <dbReference type="Pfam" id="PF03107"/>
    </source>
</evidence>
<evidence type="ECO:0000313" key="4">
    <source>
        <dbReference type="EMBL" id="CAK7329520.1"/>
    </source>
</evidence>
<dbReference type="AlphaFoldDB" id="A0AAV1R8Z5"/>
<name>A0AAV1R8Z5_9ROSI</name>
<accession>A0AAV1R8Z5</accession>
<feature type="domain" description="DC1" evidence="3">
    <location>
        <begin position="236"/>
        <end position="283"/>
    </location>
</feature>
<feature type="domain" description="DC1" evidence="3">
    <location>
        <begin position="361"/>
        <end position="413"/>
    </location>
</feature>
<evidence type="ECO:0000313" key="5">
    <source>
        <dbReference type="Proteomes" id="UP001314170"/>
    </source>
</evidence>
<dbReference type="PANTHER" id="PTHR46288:SF85">
    <property type="entry name" value="DC1 DOMAIN-CONTAINING PROTEIN"/>
    <property type="match status" value="1"/>
</dbReference>
<feature type="domain" description="DC1" evidence="3">
    <location>
        <begin position="67"/>
        <end position="116"/>
    </location>
</feature>
<evidence type="ECO:0000256" key="2">
    <source>
        <dbReference type="SAM" id="Coils"/>
    </source>
</evidence>
<dbReference type="EMBL" id="CAWUPB010000913">
    <property type="protein sequence ID" value="CAK7329520.1"/>
    <property type="molecule type" value="Genomic_DNA"/>
</dbReference>
<dbReference type="InterPro" id="IPR046349">
    <property type="entry name" value="C1-like_sf"/>
</dbReference>
<gene>
    <name evidence="4" type="ORF">DCAF_LOCUS7275</name>
</gene>
<feature type="coiled-coil region" evidence="2">
    <location>
        <begin position="613"/>
        <end position="654"/>
    </location>
</feature>
<organism evidence="4 5">
    <name type="scientific">Dovyalis caffra</name>
    <dbReference type="NCBI Taxonomy" id="77055"/>
    <lineage>
        <taxon>Eukaryota</taxon>
        <taxon>Viridiplantae</taxon>
        <taxon>Streptophyta</taxon>
        <taxon>Embryophyta</taxon>
        <taxon>Tracheophyta</taxon>
        <taxon>Spermatophyta</taxon>
        <taxon>Magnoliopsida</taxon>
        <taxon>eudicotyledons</taxon>
        <taxon>Gunneridae</taxon>
        <taxon>Pentapetalae</taxon>
        <taxon>rosids</taxon>
        <taxon>fabids</taxon>
        <taxon>Malpighiales</taxon>
        <taxon>Salicaceae</taxon>
        <taxon>Flacourtieae</taxon>
        <taxon>Dovyalis</taxon>
    </lineage>
</organism>
<dbReference type="Proteomes" id="UP001314170">
    <property type="component" value="Unassembled WGS sequence"/>
</dbReference>
<dbReference type="InterPro" id="IPR004146">
    <property type="entry name" value="DC1"/>
</dbReference>
<sequence>MKGINYLERFSDEHQLMLIEKVDKDNLALCKVCKDYCHDPYYYSCSVCVFNLHDMCANLPSWYSNPFHLHKLLSFQTNVIGEPEQCQCHACSRDIDGYTHGYKCEECDVYLDVECALLRPTIKEDEDRDVDEDLPRCYFCWEFIISSVEFYKREPCRFYLHKSCAELKLPEELSHFYRRCPLTLCTKRNSYNCKACLQNRNGFHCLCFKCNFRLDSNCSLLPEKMKSEGQDLYCHPTHGHPLTLVDVTDDEAIQCVACQKSNCDKTYVCRWGGTCKFFLHQWCFDLPPWISNPYFPAGPKLELTPECFPKARCRVCYYLWNGLFYRPPSILSKKQQKNSVALTFNVHVKCPVEVSTIAYQAHPHNLIFIENTIDNDMTDIKNGYKCSACGKDCISSSRLFRCVKCNYSLHLECGPLPCIIPYKSQLHTHPLRLTDSPVDEEYNPDMDVFCFDECEKEREPRLPVYCCSEGCPFIAEIKCVISEVKRSLLGDYGDVELKSSITKMAGRVIGQNYVPQAQYQELRWDSGTNDEDCNKIASRFTRQDTDFYRSISKAARLWESQASLEALDDVTPAESILRDSPAGYYFRFMLCFNIQFALDRLDRIVLSSYGLEAKAEYENLEKMDKEIIELDQDIKELEAILVEKRARLLALQKRRGHAASKETLDSSLIDKCLGEASELKWWTGGEALSLSKLRFWMIVIYAANLHYEKQETGISYTKLHT</sequence>
<evidence type="ECO:0000256" key="1">
    <source>
        <dbReference type="ARBA" id="ARBA00022737"/>
    </source>
</evidence>
<dbReference type="PANTHER" id="PTHR46288">
    <property type="entry name" value="PHORBOL-ESTER/DAG-TYPE DOMAIN-CONTAINING PROTEIN"/>
    <property type="match status" value="1"/>
</dbReference>
<comment type="caution">
    <text evidence="4">The sequence shown here is derived from an EMBL/GenBank/DDBJ whole genome shotgun (WGS) entry which is preliminary data.</text>
</comment>
<keyword evidence="1" id="KW-0677">Repeat</keyword>
<keyword evidence="5" id="KW-1185">Reference proteome</keyword>
<dbReference type="SUPFAM" id="SSF57889">
    <property type="entry name" value="Cysteine-rich domain"/>
    <property type="match status" value="5"/>
</dbReference>
<keyword evidence="2" id="KW-0175">Coiled coil</keyword>
<dbReference type="Pfam" id="PF03107">
    <property type="entry name" value="C1_2"/>
    <property type="match status" value="3"/>
</dbReference>
<reference evidence="4 5" key="1">
    <citation type="submission" date="2024-01" db="EMBL/GenBank/DDBJ databases">
        <authorList>
            <person name="Waweru B."/>
        </authorList>
    </citation>
    <scope>NUCLEOTIDE SEQUENCE [LARGE SCALE GENOMIC DNA]</scope>
</reference>